<sequence>MHLPKYRIQRRITISSTELSRLIANVQNAFRSGHLNLHNPVIHAINLNQRQWRSLDEILPLDPTSPPSFDITTLTTPSPHQAVDLSVSPLDLSFNRPLVPSTRDATTQTANYYDLPAICEVEATTSLNPHTPPSLGILHDGDQIESSTDESLTMTPPTTEIPHTTAGPNDEAATNLNILPSSIPTHLRPAQEKGINHVRSTGHPLLKRRRTQ</sequence>
<evidence type="ECO:0000313" key="2">
    <source>
        <dbReference type="EMBL" id="CAG6677120.1"/>
    </source>
</evidence>
<feature type="region of interest" description="Disordered" evidence="1">
    <location>
        <begin position="145"/>
        <end position="212"/>
    </location>
</feature>
<feature type="compositionally biased region" description="Polar residues" evidence="1">
    <location>
        <begin position="172"/>
        <end position="184"/>
    </location>
</feature>
<proteinExistence type="predicted"/>
<reference evidence="2" key="1">
    <citation type="submission" date="2021-05" db="EMBL/GenBank/DDBJ databases">
        <authorList>
            <person name="Alioto T."/>
            <person name="Alioto T."/>
            <person name="Gomez Garrido J."/>
        </authorList>
    </citation>
    <scope>NUCLEOTIDE SEQUENCE</scope>
</reference>
<dbReference type="EMBL" id="HBUF01241567">
    <property type="protein sequence ID" value="CAG6677119.1"/>
    <property type="molecule type" value="Transcribed_RNA"/>
</dbReference>
<protein>
    <submittedName>
        <fullName evidence="2">Uncharacterized protein</fullName>
    </submittedName>
</protein>
<evidence type="ECO:0000256" key="1">
    <source>
        <dbReference type="SAM" id="MobiDB-lite"/>
    </source>
</evidence>
<dbReference type="EMBL" id="HBUF01241568">
    <property type="protein sequence ID" value="CAG6677120.1"/>
    <property type="molecule type" value="Transcribed_RNA"/>
</dbReference>
<feature type="compositionally biased region" description="Polar residues" evidence="1">
    <location>
        <begin position="145"/>
        <end position="162"/>
    </location>
</feature>
<accession>A0A8D8X0G4</accession>
<organism evidence="2">
    <name type="scientific">Cacopsylla melanoneura</name>
    <dbReference type="NCBI Taxonomy" id="428564"/>
    <lineage>
        <taxon>Eukaryota</taxon>
        <taxon>Metazoa</taxon>
        <taxon>Ecdysozoa</taxon>
        <taxon>Arthropoda</taxon>
        <taxon>Hexapoda</taxon>
        <taxon>Insecta</taxon>
        <taxon>Pterygota</taxon>
        <taxon>Neoptera</taxon>
        <taxon>Paraneoptera</taxon>
        <taxon>Hemiptera</taxon>
        <taxon>Sternorrhyncha</taxon>
        <taxon>Psylloidea</taxon>
        <taxon>Psyllidae</taxon>
        <taxon>Psyllinae</taxon>
        <taxon>Cacopsylla</taxon>
    </lineage>
</organism>
<dbReference type="AlphaFoldDB" id="A0A8D8X0G4"/>
<name>A0A8D8X0G4_9HEMI</name>
<dbReference type="EMBL" id="HBUF01580040">
    <property type="protein sequence ID" value="CAG6769842.1"/>
    <property type="molecule type" value="Transcribed_RNA"/>
</dbReference>
<dbReference type="EMBL" id="HBUF01394136">
    <property type="protein sequence ID" value="CAG6734897.1"/>
    <property type="molecule type" value="Transcribed_RNA"/>
</dbReference>